<dbReference type="STRING" id="411471.SUBVAR_04853"/>
<dbReference type="HOGENOM" id="CLU_2703472_0_0_9"/>
<accession>D1PKH7</accession>
<proteinExistence type="predicted"/>
<keyword evidence="2" id="KW-1185">Reference proteome</keyword>
<sequence length="73" mass="8476">MPSFQIVKPDFNQLAYGGLLFFNPRVQDFPQLPITPIRTASDWNAREIWCVTPEQEMIKAYRCTADTLPKFLV</sequence>
<organism evidence="1 2">
    <name type="scientific">Subdoligranulum variabile DSM 15176</name>
    <dbReference type="NCBI Taxonomy" id="411471"/>
    <lineage>
        <taxon>Bacteria</taxon>
        <taxon>Bacillati</taxon>
        <taxon>Bacillota</taxon>
        <taxon>Clostridia</taxon>
        <taxon>Eubacteriales</taxon>
        <taxon>Oscillospiraceae</taxon>
        <taxon>Subdoligranulum</taxon>
    </lineage>
</organism>
<comment type="caution">
    <text evidence="1">The sequence shown here is derived from an EMBL/GenBank/DDBJ whole genome shotgun (WGS) entry which is preliminary data.</text>
</comment>
<name>D1PKH7_9FIRM</name>
<evidence type="ECO:0000313" key="2">
    <source>
        <dbReference type="Proteomes" id="UP000003438"/>
    </source>
</evidence>
<dbReference type="Proteomes" id="UP000003438">
    <property type="component" value="Unassembled WGS sequence"/>
</dbReference>
<reference evidence="1" key="1">
    <citation type="submission" date="2009-12" db="EMBL/GenBank/DDBJ databases">
        <authorList>
            <person name="Weinstock G."/>
            <person name="Sodergren E."/>
            <person name="Clifton S."/>
            <person name="Fulton L."/>
            <person name="Fulton B."/>
            <person name="Courtney L."/>
            <person name="Fronick C."/>
            <person name="Harrison M."/>
            <person name="Strong C."/>
            <person name="Farmer C."/>
            <person name="Delahaunty K."/>
            <person name="Markovic C."/>
            <person name="Hall O."/>
            <person name="Minx P."/>
            <person name="Tomlinson C."/>
            <person name="Mitreva M."/>
            <person name="Nelson J."/>
            <person name="Hou S."/>
            <person name="Wollam A."/>
            <person name="Pepin K.H."/>
            <person name="Johnson M."/>
            <person name="Bhonagiri V."/>
            <person name="Nash W.E."/>
            <person name="Warren W."/>
            <person name="Chinwalla A."/>
            <person name="Mardis E.R."/>
            <person name="Wilson R.K."/>
        </authorList>
    </citation>
    <scope>NUCLEOTIDE SEQUENCE [LARGE SCALE GENOMIC DNA]</scope>
    <source>
        <strain evidence="1">DSM 15176</strain>
    </source>
</reference>
<evidence type="ECO:0000313" key="1">
    <source>
        <dbReference type="EMBL" id="EFB76485.1"/>
    </source>
</evidence>
<dbReference type="EMBL" id="ACBY02000020">
    <property type="protein sequence ID" value="EFB76485.1"/>
    <property type="molecule type" value="Genomic_DNA"/>
</dbReference>
<protein>
    <submittedName>
        <fullName evidence="1">Uncharacterized protein</fullName>
    </submittedName>
</protein>
<gene>
    <name evidence="1" type="ORF">SUBVAR_04853</name>
</gene>
<dbReference type="AlphaFoldDB" id="D1PKH7"/>